<dbReference type="Proteomes" id="UP000325641">
    <property type="component" value="Chromosome"/>
</dbReference>
<dbReference type="Pfam" id="PF02075">
    <property type="entry name" value="RuvC"/>
    <property type="match status" value="1"/>
</dbReference>
<name>A0A5P6NYI4_9BRAD</name>
<reference evidence="8" key="1">
    <citation type="submission" date="2019-10" db="EMBL/GenBank/DDBJ databases">
        <title>Complete Genome Sequence of Bradyrhizobium betae type strain PL7HG1T.</title>
        <authorList>
            <person name="Bromfield E.S.P."/>
            <person name="Cloutier S."/>
        </authorList>
    </citation>
    <scope>NUCLEOTIDE SEQUENCE [LARGE SCALE GENOMIC DNA]</scope>
    <source>
        <strain evidence="8">PL7HG1</strain>
    </source>
</reference>
<dbReference type="InterPro" id="IPR002176">
    <property type="entry name" value="X-over_junc_endoDNase_RuvC"/>
</dbReference>
<dbReference type="RefSeq" id="WP_151641886.1">
    <property type="nucleotide sequence ID" value="NZ_JANTYR010000001.1"/>
</dbReference>
<keyword evidence="3" id="KW-0460">Magnesium</keyword>
<keyword evidence="6" id="KW-0234">DNA repair</keyword>
<evidence type="ECO:0000256" key="2">
    <source>
        <dbReference type="ARBA" id="ARBA00022763"/>
    </source>
</evidence>
<dbReference type="KEGG" id="bbet:F8237_00410"/>
<dbReference type="GO" id="GO:0006281">
    <property type="term" value="P:DNA repair"/>
    <property type="evidence" value="ECO:0007669"/>
    <property type="project" value="UniProtKB-KW"/>
</dbReference>
<proteinExistence type="inferred from homology"/>
<evidence type="ECO:0000256" key="5">
    <source>
        <dbReference type="ARBA" id="ARBA00023172"/>
    </source>
</evidence>
<keyword evidence="4" id="KW-0238">DNA-binding</keyword>
<keyword evidence="5" id="KW-0233">DNA recombination</keyword>
<comment type="similarity">
    <text evidence="1">Belongs to the RuvC family.</text>
</comment>
<dbReference type="GO" id="GO:0006310">
    <property type="term" value="P:DNA recombination"/>
    <property type="evidence" value="ECO:0007669"/>
    <property type="project" value="UniProtKB-KW"/>
</dbReference>
<dbReference type="SUPFAM" id="SSF53098">
    <property type="entry name" value="Ribonuclease H-like"/>
    <property type="match status" value="1"/>
</dbReference>
<accession>A0A5P6NYI4</accession>
<evidence type="ECO:0000256" key="1">
    <source>
        <dbReference type="ARBA" id="ARBA00009518"/>
    </source>
</evidence>
<protein>
    <submittedName>
        <fullName evidence="7">Uncharacterized protein</fullName>
    </submittedName>
</protein>
<dbReference type="InterPro" id="IPR012337">
    <property type="entry name" value="RNaseH-like_sf"/>
</dbReference>
<gene>
    <name evidence="7" type="ORF">F8237_00410</name>
</gene>
<sequence length="155" mass="17430">MRAIGLNFQKGRIRVSVMDRDSNGSITLLYARQITIDPDLPLPELMERYASQFRILIDEYGPDLVAARQVWDINGVDAAVSQVAPFGIAAYVCNERDIRFCHYTPQALKQPTRFNLAKGVNPLSAVDGTFGSHPPYWDDIQKTSLLVAWRAPLDH</sequence>
<dbReference type="GO" id="GO:0004520">
    <property type="term" value="F:DNA endonuclease activity"/>
    <property type="evidence" value="ECO:0007669"/>
    <property type="project" value="InterPro"/>
</dbReference>
<evidence type="ECO:0000256" key="4">
    <source>
        <dbReference type="ARBA" id="ARBA00023125"/>
    </source>
</evidence>
<dbReference type="OrthoDB" id="1431508at2"/>
<evidence type="ECO:0000313" key="7">
    <source>
        <dbReference type="EMBL" id="QFI70966.1"/>
    </source>
</evidence>
<dbReference type="Gene3D" id="3.30.420.10">
    <property type="entry name" value="Ribonuclease H-like superfamily/Ribonuclease H"/>
    <property type="match status" value="1"/>
</dbReference>
<dbReference type="AlphaFoldDB" id="A0A5P6NYI4"/>
<organism evidence="7 8">
    <name type="scientific">Bradyrhizobium betae</name>
    <dbReference type="NCBI Taxonomy" id="244734"/>
    <lineage>
        <taxon>Bacteria</taxon>
        <taxon>Pseudomonadati</taxon>
        <taxon>Pseudomonadota</taxon>
        <taxon>Alphaproteobacteria</taxon>
        <taxon>Hyphomicrobiales</taxon>
        <taxon>Nitrobacteraceae</taxon>
        <taxon>Bradyrhizobium</taxon>
    </lineage>
</organism>
<dbReference type="InterPro" id="IPR036397">
    <property type="entry name" value="RNaseH_sf"/>
</dbReference>
<evidence type="ECO:0000256" key="6">
    <source>
        <dbReference type="ARBA" id="ARBA00023204"/>
    </source>
</evidence>
<dbReference type="GO" id="GO:0003677">
    <property type="term" value="F:DNA binding"/>
    <property type="evidence" value="ECO:0007669"/>
    <property type="project" value="UniProtKB-KW"/>
</dbReference>
<dbReference type="EMBL" id="CP044543">
    <property type="protein sequence ID" value="QFI70966.1"/>
    <property type="molecule type" value="Genomic_DNA"/>
</dbReference>
<evidence type="ECO:0000256" key="3">
    <source>
        <dbReference type="ARBA" id="ARBA00022842"/>
    </source>
</evidence>
<keyword evidence="2" id="KW-0227">DNA damage</keyword>
<evidence type="ECO:0000313" key="8">
    <source>
        <dbReference type="Proteomes" id="UP000325641"/>
    </source>
</evidence>